<dbReference type="PANTHER" id="PTHR30363">
    <property type="entry name" value="HTH-TYPE TRANSCRIPTIONAL REGULATOR SRLR-RELATED"/>
    <property type="match status" value="1"/>
</dbReference>
<proteinExistence type="predicted"/>
<organism evidence="4 5">
    <name type="scientific">Ancrocorticia populi</name>
    <dbReference type="NCBI Taxonomy" id="2175228"/>
    <lineage>
        <taxon>Bacteria</taxon>
        <taxon>Bacillati</taxon>
        <taxon>Actinomycetota</taxon>
        <taxon>Actinomycetes</taxon>
        <taxon>Actinomycetales</taxon>
        <taxon>Actinomycetaceae</taxon>
        <taxon>Ancrocorticia</taxon>
    </lineage>
</organism>
<accession>A0A2V1K5Z1</accession>
<dbReference type="InterPro" id="IPR036390">
    <property type="entry name" value="WH_DNA-bd_sf"/>
</dbReference>
<keyword evidence="1" id="KW-0805">Transcription regulation</keyword>
<dbReference type="InterPro" id="IPR014036">
    <property type="entry name" value="DeoR-like_C"/>
</dbReference>
<dbReference type="SUPFAM" id="SSF100950">
    <property type="entry name" value="NagB/RpiA/CoA transferase-like"/>
    <property type="match status" value="1"/>
</dbReference>
<name>A0A2V1K5Z1_9ACTO</name>
<evidence type="ECO:0000259" key="3">
    <source>
        <dbReference type="PROSITE" id="PS51000"/>
    </source>
</evidence>
<dbReference type="Pfam" id="PF00455">
    <property type="entry name" value="DeoRC"/>
    <property type="match status" value="1"/>
</dbReference>
<gene>
    <name evidence="4" type="ORF">DD236_07870</name>
</gene>
<dbReference type="PANTHER" id="PTHR30363:SF44">
    <property type="entry name" value="AGA OPERON TRANSCRIPTIONAL REPRESSOR-RELATED"/>
    <property type="match status" value="1"/>
</dbReference>
<dbReference type="SMART" id="SM01134">
    <property type="entry name" value="DeoRC"/>
    <property type="match status" value="1"/>
</dbReference>
<dbReference type="EMBL" id="QETB01000004">
    <property type="protein sequence ID" value="PWF26009.1"/>
    <property type="molecule type" value="Genomic_DNA"/>
</dbReference>
<dbReference type="AlphaFoldDB" id="A0A2V1K5Z1"/>
<dbReference type="InterPro" id="IPR050313">
    <property type="entry name" value="Carb_Metab_HTH_regulators"/>
</dbReference>
<dbReference type="RefSeq" id="WP_109093836.1">
    <property type="nucleotide sequence ID" value="NZ_JBQDCU010000030.1"/>
</dbReference>
<evidence type="ECO:0000256" key="1">
    <source>
        <dbReference type="ARBA" id="ARBA00023015"/>
    </source>
</evidence>
<evidence type="ECO:0000313" key="4">
    <source>
        <dbReference type="EMBL" id="PWF26009.1"/>
    </source>
</evidence>
<reference evidence="5" key="1">
    <citation type="submission" date="2018-05" db="EMBL/GenBank/DDBJ databases">
        <authorList>
            <person name="Li Y."/>
        </authorList>
    </citation>
    <scope>NUCLEOTIDE SEQUENCE [LARGE SCALE GENOMIC DNA]</scope>
    <source>
        <strain evidence="5">sk1b4</strain>
    </source>
</reference>
<dbReference type="GO" id="GO:0003700">
    <property type="term" value="F:DNA-binding transcription factor activity"/>
    <property type="evidence" value="ECO:0007669"/>
    <property type="project" value="InterPro"/>
</dbReference>
<dbReference type="SMART" id="SM00420">
    <property type="entry name" value="HTH_DEOR"/>
    <property type="match status" value="1"/>
</dbReference>
<protein>
    <submittedName>
        <fullName evidence="4">DeoR family transcriptional regulator</fullName>
    </submittedName>
</protein>
<evidence type="ECO:0000256" key="2">
    <source>
        <dbReference type="ARBA" id="ARBA00023163"/>
    </source>
</evidence>
<evidence type="ECO:0000313" key="5">
    <source>
        <dbReference type="Proteomes" id="UP000245283"/>
    </source>
</evidence>
<sequence length="259" mass="28771">MPKPQNKEERQRAITEFVLEHGSVKIDDLQQIVSVSPMTLYRDLHDLESGRIIDRFRGEVTAVATTLSETSMRYRMEHDIEEKAALAQAMRPYVSRGMSVLTDDSSTAYSAIAALADIPSLTIITNNWKISQLAIENPRWDLITIGGQYDRHLDANFGPAAIDMLGRMRADVAIFSAAAVTDGVVYHPYENVAEYKDTMRRTARTSYLLVTTTKFHRSALYRVADAADYDGVIVEADLDPEIVSDLEARGANVVRAGGS</sequence>
<dbReference type="Pfam" id="PF08220">
    <property type="entry name" value="HTH_DeoR"/>
    <property type="match status" value="1"/>
</dbReference>
<dbReference type="SUPFAM" id="SSF46785">
    <property type="entry name" value="Winged helix' DNA-binding domain"/>
    <property type="match status" value="1"/>
</dbReference>
<comment type="caution">
    <text evidence="4">The sequence shown here is derived from an EMBL/GenBank/DDBJ whole genome shotgun (WGS) entry which is preliminary data.</text>
</comment>
<dbReference type="Proteomes" id="UP000245283">
    <property type="component" value="Unassembled WGS sequence"/>
</dbReference>
<keyword evidence="5" id="KW-1185">Reference proteome</keyword>
<feature type="domain" description="HTH deoR-type" evidence="3">
    <location>
        <begin position="7"/>
        <end position="62"/>
    </location>
</feature>
<dbReference type="InterPro" id="IPR001034">
    <property type="entry name" value="DeoR_HTH"/>
</dbReference>
<keyword evidence="2" id="KW-0804">Transcription</keyword>
<dbReference type="PROSITE" id="PS51000">
    <property type="entry name" value="HTH_DEOR_2"/>
    <property type="match status" value="1"/>
</dbReference>
<dbReference type="InterPro" id="IPR037171">
    <property type="entry name" value="NagB/RpiA_transferase-like"/>
</dbReference>
<dbReference type="OrthoDB" id="7688673at2"/>